<dbReference type="EMBL" id="JTAI01000031">
    <property type="protein sequence ID" value="PPS93773.1"/>
    <property type="molecule type" value="Genomic_DNA"/>
</dbReference>
<dbReference type="GO" id="GO:0000045">
    <property type="term" value="P:autophagosome assembly"/>
    <property type="evidence" value="ECO:0007669"/>
    <property type="project" value="TreeGrafter"/>
</dbReference>
<evidence type="ECO:0000259" key="12">
    <source>
        <dbReference type="Pfam" id="PF03416"/>
    </source>
</evidence>
<keyword evidence="3" id="KW-0813">Transport</keyword>
<dbReference type="GO" id="GO:0000423">
    <property type="term" value="P:mitophagy"/>
    <property type="evidence" value="ECO:0007669"/>
    <property type="project" value="TreeGrafter"/>
</dbReference>
<dbReference type="GO" id="GO:0005737">
    <property type="term" value="C:cytoplasm"/>
    <property type="evidence" value="ECO:0007669"/>
    <property type="project" value="UniProtKB-SubCell"/>
</dbReference>
<keyword evidence="4 11" id="KW-0963">Cytoplasm</keyword>
<dbReference type="InterPro" id="IPR046792">
    <property type="entry name" value="Peptidase_C54_cat"/>
</dbReference>
<dbReference type="Gene3D" id="3.90.70.130">
    <property type="match status" value="1"/>
</dbReference>
<comment type="similarity">
    <text evidence="2 11">Belongs to the peptidase C54 family.</text>
</comment>
<dbReference type="GO" id="GO:0034727">
    <property type="term" value="P:piecemeal microautophagy of the nucleus"/>
    <property type="evidence" value="ECO:0007669"/>
    <property type="project" value="TreeGrafter"/>
</dbReference>
<evidence type="ECO:0000256" key="1">
    <source>
        <dbReference type="ARBA" id="ARBA00004496"/>
    </source>
</evidence>
<dbReference type="GO" id="GO:0004197">
    <property type="term" value="F:cysteine-type endopeptidase activity"/>
    <property type="evidence" value="ECO:0007669"/>
    <property type="project" value="TreeGrafter"/>
</dbReference>
<evidence type="ECO:0000256" key="7">
    <source>
        <dbReference type="ARBA" id="ARBA00022807"/>
    </source>
</evidence>
<reference evidence="14 15" key="1">
    <citation type="submission" date="2014-11" db="EMBL/GenBank/DDBJ databases">
        <title>Comparative genomic analysis of Cryptosporidium hominis reveals occurrence of genetic recombination in virulent subtypes.</title>
        <authorList>
            <person name="Guo Y."/>
            <person name="Tang K."/>
            <person name="Frace M."/>
            <person name="Li N."/>
            <person name="Roellig D.M."/>
            <person name="Sammons S."/>
            <person name="Knipe K."/>
            <person name="Rowe L."/>
            <person name="Feng Y."/>
            <person name="Xiao L."/>
        </authorList>
    </citation>
    <scope>NUCLEOTIDE SEQUENCE [LARGE SCALE GENOMIC DNA]</scope>
    <source>
        <strain evidence="14">30976</strain>
    </source>
</reference>
<dbReference type="GO" id="GO:0015031">
    <property type="term" value="P:protein transport"/>
    <property type="evidence" value="ECO:0007669"/>
    <property type="project" value="UniProtKB-KW"/>
</dbReference>
<evidence type="ECO:0000256" key="4">
    <source>
        <dbReference type="ARBA" id="ARBA00022490"/>
    </source>
</evidence>
<protein>
    <recommendedName>
        <fullName evidence="11">Cysteine protease</fullName>
        <ecNumber evidence="11">3.4.22.-</ecNumber>
    </recommendedName>
</protein>
<dbReference type="Proteomes" id="UP000199752">
    <property type="component" value="Chromosome 3"/>
</dbReference>
<dbReference type="GO" id="GO:0016485">
    <property type="term" value="P:protein processing"/>
    <property type="evidence" value="ECO:0007669"/>
    <property type="project" value="TreeGrafter"/>
</dbReference>
<dbReference type="EC" id="3.4.22.-" evidence="11"/>
<dbReference type="PANTHER" id="PTHR22624">
    <property type="entry name" value="CYSTEINE PROTEASE ATG4"/>
    <property type="match status" value="1"/>
</dbReference>
<comment type="catalytic activity">
    <reaction evidence="10">
        <text>[protein]-C-terminal L-amino acid-glycyl-phosphatidylethanolamide + H2O = [protein]-C-terminal L-amino acid-glycine + a 1,2-diacyl-sn-glycero-3-phosphoethanolamine</text>
        <dbReference type="Rhea" id="RHEA:67548"/>
        <dbReference type="Rhea" id="RHEA-COMP:17323"/>
        <dbReference type="Rhea" id="RHEA-COMP:17324"/>
        <dbReference type="ChEBI" id="CHEBI:15377"/>
        <dbReference type="ChEBI" id="CHEBI:64612"/>
        <dbReference type="ChEBI" id="CHEBI:172940"/>
        <dbReference type="ChEBI" id="CHEBI:172941"/>
    </reaction>
    <physiologicalReaction direction="left-to-right" evidence="10">
        <dbReference type="Rhea" id="RHEA:67549"/>
    </physiologicalReaction>
</comment>
<dbReference type="OrthoDB" id="2960936at2759"/>
<evidence type="ECO:0000313" key="15">
    <source>
        <dbReference type="Proteomes" id="UP001429100"/>
    </source>
</evidence>
<name>A0A0S4TD35_CRYHO</name>
<dbReference type="GO" id="GO:0019786">
    <property type="term" value="F:protein-phosphatidylethanolamide deconjugating activity"/>
    <property type="evidence" value="ECO:0007669"/>
    <property type="project" value="InterPro"/>
</dbReference>
<dbReference type="VEuPathDB" id="CryptoDB:GY17_00002519"/>
<feature type="domain" description="Peptidase C54 catalytic" evidence="12">
    <location>
        <begin position="42"/>
        <end position="315"/>
    </location>
</feature>
<dbReference type="VEuPathDB" id="CryptoDB:CHUDEA3_2920"/>
<sequence>MNFGRTIYFSISSFFREMTQKFLSAEEEIFMLNNRFAPEEKKYFLKEFHDIILFTYRNEFKHIIITRNAVQLTKNYSKNINSDVGWGCMYRVTQMSIAHGICQFMKRSLGNLNIEKILNNFQDNESAKFSIHNMVNIGLSEFGIDPTSWIGPTTSSMIANKLINDNRSIISNIQIASITYAEGTIYRDQAVKHFSEVGSDSCTFVWLCMKLGTSKFNINSYKKTVISMSNVSQFICIMGGNNYLSGALLIVAFSNSFLYCLDPHIKVLPSFSDKNFIRDDFIQKVPTKIYWGELNPSLSMVYICRNLEDFDDLCSNLTRINSDLFEVINNCDFEVKSINELDSGFLVV</sequence>
<accession>A0A0S4TD35</accession>
<evidence type="ECO:0000256" key="3">
    <source>
        <dbReference type="ARBA" id="ARBA00022448"/>
    </source>
</evidence>
<evidence type="ECO:0000256" key="8">
    <source>
        <dbReference type="ARBA" id="ARBA00022927"/>
    </source>
</evidence>
<dbReference type="InterPro" id="IPR038765">
    <property type="entry name" value="Papain-like_cys_pep_sf"/>
</dbReference>
<organism evidence="13">
    <name type="scientific">Cryptosporidium hominis</name>
    <dbReference type="NCBI Taxonomy" id="237895"/>
    <lineage>
        <taxon>Eukaryota</taxon>
        <taxon>Sar</taxon>
        <taxon>Alveolata</taxon>
        <taxon>Apicomplexa</taxon>
        <taxon>Conoidasida</taxon>
        <taxon>Coccidia</taxon>
        <taxon>Eucoccidiorida</taxon>
        <taxon>Eimeriorina</taxon>
        <taxon>Cryptosporidiidae</taxon>
        <taxon>Cryptosporidium</taxon>
    </lineage>
</organism>
<dbReference type="EMBL" id="LN877949">
    <property type="protein sequence ID" value="CUV05218.1"/>
    <property type="molecule type" value="Genomic_DNA"/>
</dbReference>
<dbReference type="Proteomes" id="UP001429100">
    <property type="component" value="Unassembled WGS sequence"/>
</dbReference>
<dbReference type="GO" id="GO:0035973">
    <property type="term" value="P:aggrephagy"/>
    <property type="evidence" value="ECO:0007669"/>
    <property type="project" value="TreeGrafter"/>
</dbReference>
<evidence type="ECO:0000256" key="6">
    <source>
        <dbReference type="ARBA" id="ARBA00022801"/>
    </source>
</evidence>
<dbReference type="SUPFAM" id="SSF54001">
    <property type="entry name" value="Cysteine proteinases"/>
    <property type="match status" value="1"/>
</dbReference>
<evidence type="ECO:0000256" key="9">
    <source>
        <dbReference type="ARBA" id="ARBA00023006"/>
    </source>
</evidence>
<comment type="function">
    <text evidence="11">Cysteine protease that plays a key role in autophagy by mediating both proteolytic activation and delipidation of ATG8 family proteins.</text>
</comment>
<dbReference type="VEuPathDB" id="CryptoDB:Chro.30331"/>
<dbReference type="Pfam" id="PF03416">
    <property type="entry name" value="Peptidase_C54"/>
    <property type="match status" value="1"/>
</dbReference>
<proteinExistence type="inferred from homology"/>
<dbReference type="PANTHER" id="PTHR22624:SF49">
    <property type="entry name" value="CYSTEINE PROTEASE"/>
    <property type="match status" value="1"/>
</dbReference>
<dbReference type="VEuPathDB" id="CryptoDB:ChTU502y2012_401g0220"/>
<evidence type="ECO:0000313" key="13">
    <source>
        <dbReference type="EMBL" id="CUV05218.1"/>
    </source>
</evidence>
<evidence type="ECO:0000256" key="11">
    <source>
        <dbReference type="RuleBase" id="RU363115"/>
    </source>
</evidence>
<keyword evidence="9 11" id="KW-0072">Autophagy</keyword>
<evidence type="ECO:0000256" key="2">
    <source>
        <dbReference type="ARBA" id="ARBA00010958"/>
    </source>
</evidence>
<reference evidence="14 15" key="3">
    <citation type="submission" date="2017-10" db="EMBL/GenBank/DDBJ databases">
        <title>Consistent, comparative and evidence-based genome annotation and re-annotation for the closely-related species, Cryptosporidium parvum, C. hominis and C. tyzzeri.</title>
        <authorList>
            <person name="Baptista R.P."/>
            <person name="Li Y."/>
            <person name="Sateriale A."/>
            <person name="Striepen B."/>
            <person name="Kissinger J.C."/>
        </authorList>
    </citation>
    <scope>NUCLEOTIDE SEQUENCE [LARGE SCALE GENOMIC DNA]</scope>
    <source>
        <strain evidence="14">30976</strain>
    </source>
</reference>
<gene>
    <name evidence="13" type="ORF">CHUDEA3_2920</name>
    <name evidence="14" type="ORF">GY17_00002519</name>
</gene>
<keyword evidence="7" id="KW-0788">Thiol protease</keyword>
<keyword evidence="15" id="KW-1185">Reference proteome</keyword>
<keyword evidence="6 11" id="KW-0378">Hydrolase</keyword>
<evidence type="ECO:0000256" key="10">
    <source>
        <dbReference type="ARBA" id="ARBA00029362"/>
    </source>
</evidence>
<dbReference type="AlphaFoldDB" id="A0A0S4TD35"/>
<keyword evidence="8 11" id="KW-0653">Protein transport</keyword>
<dbReference type="InterPro" id="IPR005078">
    <property type="entry name" value="Peptidase_C54"/>
</dbReference>
<reference evidence="13" key="2">
    <citation type="submission" date="2015-08" db="EMBL/GenBank/DDBJ databases">
        <authorList>
            <person name="Babu N.S."/>
            <person name="Beckwith C.J."/>
            <person name="Beseler K.G."/>
            <person name="Brison A."/>
            <person name="Carone J.V."/>
            <person name="Caskin T.P."/>
            <person name="Diamond M."/>
            <person name="Durham M.E."/>
            <person name="Foxe J.M."/>
            <person name="Go M."/>
            <person name="Henderson B.A."/>
            <person name="Jones I.B."/>
            <person name="McGettigan J.A."/>
            <person name="Micheletti S.J."/>
            <person name="Nasrallah M.E."/>
            <person name="Ortiz D."/>
            <person name="Piller C.R."/>
            <person name="Privatt S.R."/>
            <person name="Schneider S.L."/>
            <person name="Sharp S."/>
            <person name="Smith T.C."/>
            <person name="Stanton J.D."/>
            <person name="Ullery H.E."/>
            <person name="Wilson R.J."/>
            <person name="Serrano M.G."/>
            <person name="Buck G."/>
            <person name="Lee V."/>
            <person name="Wang Y."/>
            <person name="Carvalho R."/>
            <person name="Voegtly L."/>
            <person name="Shi R."/>
            <person name="Duckworth R."/>
            <person name="Johnson A."/>
            <person name="Loviza R."/>
            <person name="Walstead R."/>
            <person name="Shah Z."/>
            <person name="Kiflezghi M."/>
            <person name="Wade K."/>
            <person name="Ball S.L."/>
            <person name="Bradley K.W."/>
            <person name="Asai D.J."/>
            <person name="Bowman C.A."/>
            <person name="Russell D.A."/>
            <person name="Pope W.H."/>
            <person name="Jacobs-Sera D."/>
            <person name="Hendrix R.W."/>
            <person name="Hatfull G.F."/>
        </authorList>
    </citation>
    <scope>NUCLEOTIDE SEQUENCE [LARGE SCALE GENOMIC DNA]</scope>
</reference>
<keyword evidence="5 11" id="KW-0645">Protease</keyword>
<evidence type="ECO:0000256" key="5">
    <source>
        <dbReference type="ARBA" id="ARBA00022670"/>
    </source>
</evidence>
<comment type="subcellular location">
    <subcellularLocation>
        <location evidence="1 11">Cytoplasm</location>
    </subcellularLocation>
</comment>
<evidence type="ECO:0000313" key="14">
    <source>
        <dbReference type="EMBL" id="PPS93773.1"/>
    </source>
</evidence>